<gene>
    <name evidence="1" type="ORF">EMPG_12432</name>
</gene>
<accession>A0A0H1BMH9</accession>
<reference evidence="2" key="1">
    <citation type="journal article" date="2015" name="PLoS Genet.">
        <title>The dynamic genome and transcriptome of the human fungal pathogen Blastomyces and close relative Emmonsia.</title>
        <authorList>
            <person name="Munoz J.F."/>
            <person name="Gauthier G.M."/>
            <person name="Desjardins C.A."/>
            <person name="Gallo J.E."/>
            <person name="Holder J."/>
            <person name="Sullivan T.D."/>
            <person name="Marty A.J."/>
            <person name="Carmen J.C."/>
            <person name="Chen Z."/>
            <person name="Ding L."/>
            <person name="Gujja S."/>
            <person name="Magrini V."/>
            <person name="Misas E."/>
            <person name="Mitreva M."/>
            <person name="Priest M."/>
            <person name="Saif S."/>
            <person name="Whiston E.A."/>
            <person name="Young S."/>
            <person name="Zeng Q."/>
            <person name="Goldman W.E."/>
            <person name="Mardis E.R."/>
            <person name="Taylor J.W."/>
            <person name="McEwen J.G."/>
            <person name="Clay O.K."/>
            <person name="Klein B.S."/>
            <person name="Cuomo C.A."/>
        </authorList>
    </citation>
    <scope>NUCLEOTIDE SEQUENCE [LARGE SCALE GENOMIC DNA]</scope>
    <source>
        <strain evidence="2">UAMH 139</strain>
    </source>
</reference>
<keyword evidence="2" id="KW-1185">Reference proteome</keyword>
<evidence type="ECO:0000313" key="2">
    <source>
        <dbReference type="Proteomes" id="UP000053573"/>
    </source>
</evidence>
<sequence>MAIMAQGKRTASTGEFDDAPIPLGILFLECFKAGALPFCNPSGPANEHWPLLIGLEGNLMLTAPPSIPTDTLVRYTYTRPAAPAGKPCSKVEPALEYPRGEHHLPRPSSGAVVVDTAVLHAYR</sequence>
<dbReference type="Proteomes" id="UP000053573">
    <property type="component" value="Unassembled WGS sequence"/>
</dbReference>
<dbReference type="EMBL" id="LDEV01000826">
    <property type="protein sequence ID" value="KLJ12550.1"/>
    <property type="molecule type" value="Genomic_DNA"/>
</dbReference>
<proteinExistence type="predicted"/>
<dbReference type="AlphaFoldDB" id="A0A0H1BMH9"/>
<evidence type="ECO:0000313" key="1">
    <source>
        <dbReference type="EMBL" id="KLJ12550.1"/>
    </source>
</evidence>
<protein>
    <submittedName>
        <fullName evidence="1">Uncharacterized protein</fullName>
    </submittedName>
</protein>
<organism evidence="1 2">
    <name type="scientific">Blastomyces silverae</name>
    <dbReference type="NCBI Taxonomy" id="2060906"/>
    <lineage>
        <taxon>Eukaryota</taxon>
        <taxon>Fungi</taxon>
        <taxon>Dikarya</taxon>
        <taxon>Ascomycota</taxon>
        <taxon>Pezizomycotina</taxon>
        <taxon>Eurotiomycetes</taxon>
        <taxon>Eurotiomycetidae</taxon>
        <taxon>Onygenales</taxon>
        <taxon>Ajellomycetaceae</taxon>
        <taxon>Blastomyces</taxon>
    </lineage>
</organism>
<name>A0A0H1BMH9_9EURO</name>
<comment type="caution">
    <text evidence="1">The sequence shown here is derived from an EMBL/GenBank/DDBJ whole genome shotgun (WGS) entry which is preliminary data.</text>
</comment>